<dbReference type="RefSeq" id="XP_011502381.1">
    <property type="nucleotide sequence ID" value="XM_011504079.1"/>
</dbReference>
<name>A0AAJ7DZR4_9HYME</name>
<sequence length="264" mass="29871">MVLSWDTPRLVKPGEFPYIVGIMWKQNEIAIHFTSCAGAILNEFWYLTSGFCTTFMPTMDCLVIKAGSYNIATSAEHDQIIKIANIIVFEKYSRLVRQFQNQTNLAYNDIGLIKGQSALTFNDFVKPIKLPESKTFYSNQKSEYNSIASGWGLFPHTMVSEQQTTMRSIRLPIVHNKVCQHALRNLFPGFTMSDHQMCTRPLDGSIGACIANHGGPLVQYDKDNKPIVIGVVSWSSLPCTTNNLPPVYVRVSHFVNWIKRKTKI</sequence>
<proteinExistence type="inferred from homology"/>
<evidence type="ECO:0000313" key="4">
    <source>
        <dbReference type="Proteomes" id="UP000695007"/>
    </source>
</evidence>
<dbReference type="AlphaFoldDB" id="A0AAJ7DZR4"/>
<accession>A0AAJ7DZR4</accession>
<evidence type="ECO:0000256" key="2">
    <source>
        <dbReference type="ARBA" id="ARBA00024195"/>
    </source>
</evidence>
<dbReference type="InterPro" id="IPR009003">
    <property type="entry name" value="Peptidase_S1_PA"/>
</dbReference>
<comment type="similarity">
    <text evidence="2">Belongs to the peptidase S1 family. CLIP subfamily.</text>
</comment>
<dbReference type="GO" id="GO:0004252">
    <property type="term" value="F:serine-type endopeptidase activity"/>
    <property type="evidence" value="ECO:0007669"/>
    <property type="project" value="InterPro"/>
</dbReference>
<organism evidence="4 5">
    <name type="scientific">Ceratosolen solmsi marchali</name>
    <dbReference type="NCBI Taxonomy" id="326594"/>
    <lineage>
        <taxon>Eukaryota</taxon>
        <taxon>Metazoa</taxon>
        <taxon>Ecdysozoa</taxon>
        <taxon>Arthropoda</taxon>
        <taxon>Hexapoda</taxon>
        <taxon>Insecta</taxon>
        <taxon>Pterygota</taxon>
        <taxon>Neoptera</taxon>
        <taxon>Endopterygota</taxon>
        <taxon>Hymenoptera</taxon>
        <taxon>Apocrita</taxon>
        <taxon>Proctotrupomorpha</taxon>
        <taxon>Chalcidoidea</taxon>
        <taxon>Agaonidae</taxon>
        <taxon>Agaoninae</taxon>
        <taxon>Ceratosolen</taxon>
    </lineage>
</organism>
<reference evidence="5" key="1">
    <citation type="submission" date="2025-08" db="UniProtKB">
        <authorList>
            <consortium name="RefSeq"/>
        </authorList>
    </citation>
    <scope>IDENTIFICATION</scope>
</reference>
<dbReference type="Pfam" id="PF00089">
    <property type="entry name" value="Trypsin"/>
    <property type="match status" value="1"/>
</dbReference>
<dbReference type="InterPro" id="IPR001254">
    <property type="entry name" value="Trypsin_dom"/>
</dbReference>
<dbReference type="SMART" id="SM00020">
    <property type="entry name" value="Tryp_SPc"/>
    <property type="match status" value="1"/>
</dbReference>
<dbReference type="PROSITE" id="PS50240">
    <property type="entry name" value="TRYPSIN_DOM"/>
    <property type="match status" value="1"/>
</dbReference>
<gene>
    <name evidence="5" type="primary">LOC105365818</name>
</gene>
<evidence type="ECO:0000259" key="3">
    <source>
        <dbReference type="PROSITE" id="PS50240"/>
    </source>
</evidence>
<dbReference type="InterPro" id="IPR051487">
    <property type="entry name" value="Ser/Thr_Proteases_Immune/Dev"/>
</dbReference>
<evidence type="ECO:0000313" key="5">
    <source>
        <dbReference type="RefSeq" id="XP_011502381.1"/>
    </source>
</evidence>
<keyword evidence="1" id="KW-1015">Disulfide bond</keyword>
<dbReference type="GO" id="GO:0006508">
    <property type="term" value="P:proteolysis"/>
    <property type="evidence" value="ECO:0007669"/>
    <property type="project" value="InterPro"/>
</dbReference>
<dbReference type="GeneID" id="105365818"/>
<dbReference type="KEGG" id="csol:105365818"/>
<dbReference type="PANTHER" id="PTHR24256">
    <property type="entry name" value="TRYPTASE-RELATED"/>
    <property type="match status" value="1"/>
</dbReference>
<keyword evidence="4" id="KW-1185">Reference proteome</keyword>
<protein>
    <submittedName>
        <fullName evidence="5">Trypsin-1-like</fullName>
    </submittedName>
</protein>
<dbReference type="InterPro" id="IPR043504">
    <property type="entry name" value="Peptidase_S1_PA_chymotrypsin"/>
</dbReference>
<dbReference type="SUPFAM" id="SSF50494">
    <property type="entry name" value="Trypsin-like serine proteases"/>
    <property type="match status" value="1"/>
</dbReference>
<evidence type="ECO:0000256" key="1">
    <source>
        <dbReference type="ARBA" id="ARBA00023157"/>
    </source>
</evidence>
<feature type="domain" description="Peptidase S1" evidence="3">
    <location>
        <begin position="2"/>
        <end position="263"/>
    </location>
</feature>
<dbReference type="Proteomes" id="UP000695007">
    <property type="component" value="Unplaced"/>
</dbReference>
<dbReference type="CDD" id="cd00190">
    <property type="entry name" value="Tryp_SPc"/>
    <property type="match status" value="1"/>
</dbReference>
<dbReference type="Gene3D" id="2.40.10.10">
    <property type="entry name" value="Trypsin-like serine proteases"/>
    <property type="match status" value="1"/>
</dbReference>